<dbReference type="EMBL" id="JANUBF010000002">
    <property type="protein sequence ID" value="MCS4035464.1"/>
    <property type="molecule type" value="Genomic_DNA"/>
</dbReference>
<dbReference type="Proteomes" id="UP001155040">
    <property type="component" value="Unassembled WGS sequence"/>
</dbReference>
<accession>A0A9X2UK27</accession>
<dbReference type="AlphaFoldDB" id="A0A9X2UK27"/>
<feature type="region of interest" description="Disordered" evidence="1">
    <location>
        <begin position="1"/>
        <end position="25"/>
    </location>
</feature>
<evidence type="ECO:0000256" key="1">
    <source>
        <dbReference type="SAM" id="MobiDB-lite"/>
    </source>
</evidence>
<evidence type="ECO:0000313" key="2">
    <source>
        <dbReference type="EMBL" id="MCS4035464.1"/>
    </source>
</evidence>
<sequence length="61" mass="6450">MMMSSPHSILLGSGLGPPSVQEDRASVGRSIMHEGIAVTGRVPTVLRRSVRVLLLIAILAD</sequence>
<organism evidence="2 3">
    <name type="scientific">Salinibacter ruber</name>
    <dbReference type="NCBI Taxonomy" id="146919"/>
    <lineage>
        <taxon>Bacteria</taxon>
        <taxon>Pseudomonadati</taxon>
        <taxon>Rhodothermota</taxon>
        <taxon>Rhodothermia</taxon>
        <taxon>Rhodothermales</taxon>
        <taxon>Salinibacteraceae</taxon>
        <taxon>Salinibacter</taxon>
    </lineage>
</organism>
<evidence type="ECO:0000313" key="3">
    <source>
        <dbReference type="Proteomes" id="UP001155040"/>
    </source>
</evidence>
<gene>
    <name evidence="2" type="ORF">GGQ01_000508</name>
</gene>
<name>A0A9X2UK27_9BACT</name>
<reference evidence="2" key="1">
    <citation type="submission" date="2022-08" db="EMBL/GenBank/DDBJ databases">
        <title>Genomic Encyclopedia of Type Strains, Phase V (KMG-V): Genome sequencing to study the core and pangenomes of soil and plant-associated prokaryotes.</title>
        <authorList>
            <person name="Whitman W."/>
        </authorList>
    </citation>
    <scope>NUCLEOTIDE SEQUENCE</scope>
    <source>
        <strain evidence="2">SP3012</strain>
    </source>
</reference>
<protein>
    <submittedName>
        <fullName evidence="2">Uncharacterized protein</fullName>
    </submittedName>
</protein>
<proteinExistence type="predicted"/>
<comment type="caution">
    <text evidence="2">The sequence shown here is derived from an EMBL/GenBank/DDBJ whole genome shotgun (WGS) entry which is preliminary data.</text>
</comment>